<organism evidence="2 3">
    <name type="scientific">Tothia fuscella</name>
    <dbReference type="NCBI Taxonomy" id="1048955"/>
    <lineage>
        <taxon>Eukaryota</taxon>
        <taxon>Fungi</taxon>
        <taxon>Dikarya</taxon>
        <taxon>Ascomycota</taxon>
        <taxon>Pezizomycotina</taxon>
        <taxon>Dothideomycetes</taxon>
        <taxon>Pleosporomycetidae</taxon>
        <taxon>Venturiales</taxon>
        <taxon>Cylindrosympodiaceae</taxon>
        <taxon>Tothia</taxon>
    </lineage>
</organism>
<evidence type="ECO:0000313" key="2">
    <source>
        <dbReference type="EMBL" id="KAF2427525.1"/>
    </source>
</evidence>
<dbReference type="Proteomes" id="UP000800235">
    <property type="component" value="Unassembled WGS sequence"/>
</dbReference>
<name>A0A9P4NLU2_9PEZI</name>
<dbReference type="OrthoDB" id="3502114at2759"/>
<sequence>MAEEEQDRFTRIMDLTPRRFTYQQHHHSPPALCYREGIKNCKPGIWTSRKLPVSKVFRLDNPNVDDGEFEALLYWVADGRIGLSQSIKDWESYEAATRDVDAVVDLKTIFPDGTKWKRNGSYFDDGGTCSVISADYLTRKAASRIMNIKPEDEELELGYYYETVTIHGWGHSSGNKKNTDFTLGGMNFNQDAVGGPPRVAVVEEDSQVVAIRLYAGDEDDEVDDESGFVKGFNSDESSSDGKKPGNLAPLQAI</sequence>
<dbReference type="EMBL" id="MU007059">
    <property type="protein sequence ID" value="KAF2427525.1"/>
    <property type="molecule type" value="Genomic_DNA"/>
</dbReference>
<dbReference type="AlphaFoldDB" id="A0A9P4NLU2"/>
<accession>A0A9P4NLU2</accession>
<feature type="region of interest" description="Disordered" evidence="1">
    <location>
        <begin position="219"/>
        <end position="253"/>
    </location>
</feature>
<evidence type="ECO:0000313" key="3">
    <source>
        <dbReference type="Proteomes" id="UP000800235"/>
    </source>
</evidence>
<reference evidence="2" key="1">
    <citation type="journal article" date="2020" name="Stud. Mycol.">
        <title>101 Dothideomycetes genomes: a test case for predicting lifestyles and emergence of pathogens.</title>
        <authorList>
            <person name="Haridas S."/>
            <person name="Albert R."/>
            <person name="Binder M."/>
            <person name="Bloem J."/>
            <person name="Labutti K."/>
            <person name="Salamov A."/>
            <person name="Andreopoulos B."/>
            <person name="Baker S."/>
            <person name="Barry K."/>
            <person name="Bills G."/>
            <person name="Bluhm B."/>
            <person name="Cannon C."/>
            <person name="Castanera R."/>
            <person name="Culley D."/>
            <person name="Daum C."/>
            <person name="Ezra D."/>
            <person name="Gonzalez J."/>
            <person name="Henrissat B."/>
            <person name="Kuo A."/>
            <person name="Liang C."/>
            <person name="Lipzen A."/>
            <person name="Lutzoni F."/>
            <person name="Magnuson J."/>
            <person name="Mondo S."/>
            <person name="Nolan M."/>
            <person name="Ohm R."/>
            <person name="Pangilinan J."/>
            <person name="Park H.-J."/>
            <person name="Ramirez L."/>
            <person name="Alfaro M."/>
            <person name="Sun H."/>
            <person name="Tritt A."/>
            <person name="Yoshinaga Y."/>
            <person name="Zwiers L.-H."/>
            <person name="Turgeon B."/>
            <person name="Goodwin S."/>
            <person name="Spatafora J."/>
            <person name="Crous P."/>
            <person name="Grigoriev I."/>
        </authorList>
    </citation>
    <scope>NUCLEOTIDE SEQUENCE</scope>
    <source>
        <strain evidence="2">CBS 130266</strain>
    </source>
</reference>
<evidence type="ECO:0000256" key="1">
    <source>
        <dbReference type="SAM" id="MobiDB-lite"/>
    </source>
</evidence>
<comment type="caution">
    <text evidence="2">The sequence shown here is derived from an EMBL/GenBank/DDBJ whole genome shotgun (WGS) entry which is preliminary data.</text>
</comment>
<gene>
    <name evidence="2" type="ORF">EJ08DRAFT_662829</name>
</gene>
<keyword evidence="3" id="KW-1185">Reference proteome</keyword>
<proteinExistence type="predicted"/>
<protein>
    <submittedName>
        <fullName evidence="2">Uncharacterized protein</fullName>
    </submittedName>
</protein>